<dbReference type="Pfam" id="PF00217">
    <property type="entry name" value="ATP-gua_Ptrans"/>
    <property type="match status" value="1"/>
</dbReference>
<feature type="binding site" evidence="5">
    <location>
        <begin position="206"/>
        <end position="211"/>
    </location>
    <ligand>
        <name>ATP</name>
        <dbReference type="ChEBI" id="CHEBI:30616"/>
    </ligand>
</feature>
<evidence type="ECO:0000313" key="9">
    <source>
        <dbReference type="Proteomes" id="UP000824221"/>
    </source>
</evidence>
<organism evidence="8 9">
    <name type="scientific">Candidatus Gallimonas gallistercoris</name>
    <dbReference type="NCBI Taxonomy" id="2838602"/>
    <lineage>
        <taxon>Bacteria</taxon>
        <taxon>Bacillati</taxon>
        <taxon>Bacillota</taxon>
        <taxon>Clostridia</taxon>
        <taxon>Candidatus Gallimonas</taxon>
    </lineage>
</organism>
<dbReference type="PANTHER" id="PTHR11547:SF38">
    <property type="entry name" value="ARGININE KINASE 1-RELATED"/>
    <property type="match status" value="1"/>
</dbReference>
<dbReference type="InterPro" id="IPR014746">
    <property type="entry name" value="Gln_synth/guanido_kin_cat_dom"/>
</dbReference>
<feature type="domain" description="Phosphagen kinase C-terminal" evidence="7">
    <location>
        <begin position="26"/>
        <end position="253"/>
    </location>
</feature>
<comment type="similarity">
    <text evidence="5 6">Belongs to the ATP:guanido phosphotransferase family.</text>
</comment>
<dbReference type="PANTHER" id="PTHR11547">
    <property type="entry name" value="ARGININE OR CREATINE KINASE"/>
    <property type="match status" value="1"/>
</dbReference>
<keyword evidence="3 5" id="KW-0418">Kinase</keyword>
<keyword evidence="1 5" id="KW-0808">Transferase</keyword>
<gene>
    <name evidence="8" type="ORF">H9797_05765</name>
</gene>
<comment type="caution">
    <text evidence="5">Lacks conserved residue(s) required for the propagation of feature annotation.</text>
</comment>
<dbReference type="InterPro" id="IPR022415">
    <property type="entry name" value="ATP-guanido_PTrfase_AS"/>
</dbReference>
<dbReference type="SUPFAM" id="SSF55931">
    <property type="entry name" value="Glutamine synthetase/guanido kinase"/>
    <property type="match status" value="1"/>
</dbReference>
<feature type="binding site" evidence="5">
    <location>
        <begin position="29"/>
        <end position="33"/>
    </location>
    <ligand>
        <name>ATP</name>
        <dbReference type="ChEBI" id="CHEBI:30616"/>
    </ligand>
</feature>
<dbReference type="InterPro" id="IPR000749">
    <property type="entry name" value="ATP-guanido_PTrfase"/>
</dbReference>
<dbReference type="GO" id="GO:0046314">
    <property type="term" value="P:phosphocreatine biosynthetic process"/>
    <property type="evidence" value="ECO:0007669"/>
    <property type="project" value="InterPro"/>
</dbReference>
<dbReference type="Proteomes" id="UP000824221">
    <property type="component" value="Unassembled WGS sequence"/>
</dbReference>
<proteinExistence type="inferred from homology"/>
<dbReference type="GO" id="GO:0004111">
    <property type="term" value="F:creatine kinase activity"/>
    <property type="evidence" value="ECO:0007669"/>
    <property type="project" value="InterPro"/>
</dbReference>
<evidence type="ECO:0000256" key="5">
    <source>
        <dbReference type="PROSITE-ProRule" id="PRU00843"/>
    </source>
</evidence>
<evidence type="ECO:0000256" key="4">
    <source>
        <dbReference type="ARBA" id="ARBA00022840"/>
    </source>
</evidence>
<dbReference type="GO" id="GO:0005615">
    <property type="term" value="C:extracellular space"/>
    <property type="evidence" value="ECO:0007669"/>
    <property type="project" value="TreeGrafter"/>
</dbReference>
<evidence type="ECO:0000256" key="6">
    <source>
        <dbReference type="RuleBase" id="RU000505"/>
    </source>
</evidence>
<evidence type="ECO:0000259" key="7">
    <source>
        <dbReference type="PROSITE" id="PS51510"/>
    </source>
</evidence>
<accession>A0A9D2KFG4</accession>
<dbReference type="EMBL" id="DXAJ01000087">
    <property type="protein sequence ID" value="HJA02865.1"/>
    <property type="molecule type" value="Genomic_DNA"/>
</dbReference>
<dbReference type="PROSITE" id="PS00112">
    <property type="entry name" value="PHOSPHAGEN_KINASE"/>
    <property type="match status" value="1"/>
</dbReference>
<feature type="binding site" evidence="5">
    <location>
        <position position="124"/>
    </location>
    <ligand>
        <name>ATP</name>
        <dbReference type="ChEBI" id="CHEBI:30616"/>
    </ligand>
</feature>
<evidence type="ECO:0000256" key="2">
    <source>
        <dbReference type="ARBA" id="ARBA00022741"/>
    </source>
</evidence>
<name>A0A9D2KFG4_9FIRM</name>
<reference evidence="8" key="2">
    <citation type="submission" date="2021-04" db="EMBL/GenBank/DDBJ databases">
        <authorList>
            <person name="Gilroy R."/>
        </authorList>
    </citation>
    <scope>NUCLEOTIDE SEQUENCE</scope>
    <source>
        <strain evidence="8">CHK156-179</strain>
    </source>
</reference>
<sequence>MTKTEALKPVRTLRTDALHERAEGDVAVSTRIRLARNFEDYPFPNRLFDVSLAEEIVRLVTDELCGVEDFTLRRMNTVTEEEAASLRESNLISRDLWKNRAISAVLISSDESISVMINEEDHIREQYFMKGFDLETAYERLSGIDDLIASAIPFAYDKQFGYLTACPTNLGTGLRASVMLFLPAMARSGLMRAVAEEFSREGLTVRGAYGEGSGAEGALYQLSNERTLGRSEEEILRAVEGAVLKVIEAERTERRRLLEEDRIGIADVVLRSFGILTNCVRLTMREFMRYMANVKLGVALGLLSGSLEELDGLIVDMRPSNIDQINGSPLEEGGYDTFRAAYVGDVLRRMGLITEEGRGRLSDAR</sequence>
<dbReference type="CDD" id="cd07930">
    <property type="entry name" value="bacterial_phosphagen_kinase"/>
    <property type="match status" value="1"/>
</dbReference>
<keyword evidence="4 5" id="KW-0067">ATP-binding</keyword>
<dbReference type="PROSITE" id="PS51510">
    <property type="entry name" value="PHOSPHAGEN_KINASE_C"/>
    <property type="match status" value="1"/>
</dbReference>
<evidence type="ECO:0000256" key="3">
    <source>
        <dbReference type="ARBA" id="ARBA00022777"/>
    </source>
</evidence>
<dbReference type="InterPro" id="IPR023660">
    <property type="entry name" value="Arg_Kinase"/>
</dbReference>
<comment type="caution">
    <text evidence="8">The sequence shown here is derived from an EMBL/GenBank/DDBJ whole genome shotgun (WGS) entry which is preliminary data.</text>
</comment>
<feature type="binding site" evidence="5">
    <location>
        <begin position="175"/>
        <end position="179"/>
    </location>
    <ligand>
        <name>ATP</name>
        <dbReference type="ChEBI" id="CHEBI:30616"/>
    </ligand>
</feature>
<evidence type="ECO:0000256" key="1">
    <source>
        <dbReference type="ARBA" id="ARBA00022679"/>
    </source>
</evidence>
<keyword evidence="2 5" id="KW-0547">Nucleotide-binding</keyword>
<dbReference type="Gene3D" id="3.30.590.10">
    <property type="entry name" value="Glutamine synthetase/guanido kinase, catalytic domain"/>
    <property type="match status" value="1"/>
</dbReference>
<dbReference type="GO" id="GO:0005524">
    <property type="term" value="F:ATP binding"/>
    <property type="evidence" value="ECO:0007669"/>
    <property type="project" value="UniProtKB-UniRule"/>
</dbReference>
<dbReference type="AlphaFoldDB" id="A0A9D2KFG4"/>
<evidence type="ECO:0000313" key="8">
    <source>
        <dbReference type="EMBL" id="HJA02865.1"/>
    </source>
</evidence>
<reference evidence="8" key="1">
    <citation type="journal article" date="2021" name="PeerJ">
        <title>Extensive microbial diversity within the chicken gut microbiome revealed by metagenomics and culture.</title>
        <authorList>
            <person name="Gilroy R."/>
            <person name="Ravi A."/>
            <person name="Getino M."/>
            <person name="Pursley I."/>
            <person name="Horton D.L."/>
            <person name="Alikhan N.F."/>
            <person name="Baker D."/>
            <person name="Gharbi K."/>
            <person name="Hall N."/>
            <person name="Watson M."/>
            <person name="Adriaenssens E.M."/>
            <person name="Foster-Nyarko E."/>
            <person name="Jarju S."/>
            <person name="Secka A."/>
            <person name="Antonio M."/>
            <person name="Oren A."/>
            <person name="Chaudhuri R.R."/>
            <person name="La Ragione R."/>
            <person name="Hildebrand F."/>
            <person name="Pallen M.J."/>
        </authorList>
    </citation>
    <scope>NUCLEOTIDE SEQUENCE</scope>
    <source>
        <strain evidence="8">CHK156-179</strain>
    </source>
</reference>
<protein>
    <submittedName>
        <fullName evidence="8">ATP--guanido phosphotransferase</fullName>
    </submittedName>
</protein>
<dbReference type="InterPro" id="IPR022414">
    <property type="entry name" value="ATP-guanido_PTrfase_cat"/>
</dbReference>